<evidence type="ECO:0000313" key="1">
    <source>
        <dbReference type="EMBL" id="SVD47578.1"/>
    </source>
</evidence>
<accession>A0A382VNY2</accession>
<name>A0A382VNY2_9ZZZZ</name>
<evidence type="ECO:0008006" key="2">
    <source>
        <dbReference type="Google" id="ProtNLM"/>
    </source>
</evidence>
<reference evidence="1" key="1">
    <citation type="submission" date="2018-05" db="EMBL/GenBank/DDBJ databases">
        <authorList>
            <person name="Lanie J.A."/>
            <person name="Ng W.-L."/>
            <person name="Kazmierczak K.M."/>
            <person name="Andrzejewski T.M."/>
            <person name="Davidsen T.M."/>
            <person name="Wayne K.J."/>
            <person name="Tettelin H."/>
            <person name="Glass J.I."/>
            <person name="Rusch D."/>
            <person name="Podicherti R."/>
            <person name="Tsui H.-C.T."/>
            <person name="Winkler M.E."/>
        </authorList>
    </citation>
    <scope>NUCLEOTIDE SEQUENCE</scope>
</reference>
<protein>
    <recommendedName>
        <fullName evidence="2">HTH cro/C1-type domain-containing protein</fullName>
    </recommendedName>
</protein>
<sequence>MGLLLGVGALTISNWELGKAKPRDKNLDAFSYSGEWE</sequence>
<organism evidence="1">
    <name type="scientific">marine metagenome</name>
    <dbReference type="NCBI Taxonomy" id="408172"/>
    <lineage>
        <taxon>unclassified sequences</taxon>
        <taxon>metagenomes</taxon>
        <taxon>ecological metagenomes</taxon>
    </lineage>
</organism>
<proteinExistence type="predicted"/>
<gene>
    <name evidence="1" type="ORF">METZ01_LOCUS400432</name>
</gene>
<dbReference type="EMBL" id="UINC01153069">
    <property type="protein sequence ID" value="SVD47578.1"/>
    <property type="molecule type" value="Genomic_DNA"/>
</dbReference>
<dbReference type="AlphaFoldDB" id="A0A382VNY2"/>